<gene>
    <name evidence="1" type="ORF">KUTeg_019857</name>
</gene>
<comment type="caution">
    <text evidence="1">The sequence shown here is derived from an EMBL/GenBank/DDBJ whole genome shotgun (WGS) entry which is preliminary data.</text>
</comment>
<dbReference type="InterPro" id="IPR024420">
    <property type="entry name" value="TRAPP_III_complex_Trs85"/>
</dbReference>
<dbReference type="PANTHER" id="PTHR12975">
    <property type="entry name" value="TRANSPORT PROTEIN TRAPP"/>
    <property type="match status" value="1"/>
</dbReference>
<proteinExistence type="predicted"/>
<accession>A0ABQ9EHW6</accession>
<sequence length="173" mass="19357">MDLYAPKMAQCKHTAQDFTQNTFSPHVAVLCSPDAEALCQKNNLTFVELVQPFCRLTTEAHIRDPNSIPHSIKNLKITMRDMMSQLPPPAVGKKLMSDAVANAQPQLAEGSRGNVLSIGNYDLQLAPSTPWYEAYRECFLQLLPPSDHEFLNHCLGFQATCIIISLESKIYIH</sequence>
<organism evidence="1 2">
    <name type="scientific">Tegillarca granosa</name>
    <name type="common">Malaysian cockle</name>
    <name type="synonym">Anadara granosa</name>
    <dbReference type="NCBI Taxonomy" id="220873"/>
    <lineage>
        <taxon>Eukaryota</taxon>
        <taxon>Metazoa</taxon>
        <taxon>Spiralia</taxon>
        <taxon>Lophotrochozoa</taxon>
        <taxon>Mollusca</taxon>
        <taxon>Bivalvia</taxon>
        <taxon>Autobranchia</taxon>
        <taxon>Pteriomorphia</taxon>
        <taxon>Arcoida</taxon>
        <taxon>Arcoidea</taxon>
        <taxon>Arcidae</taxon>
        <taxon>Tegillarca</taxon>
    </lineage>
</organism>
<evidence type="ECO:0000313" key="2">
    <source>
        <dbReference type="Proteomes" id="UP001217089"/>
    </source>
</evidence>
<dbReference type="EMBL" id="JARBDR010000917">
    <property type="protein sequence ID" value="KAJ8303461.1"/>
    <property type="molecule type" value="Genomic_DNA"/>
</dbReference>
<name>A0ABQ9EHW6_TEGGR</name>
<protein>
    <submittedName>
        <fullName evidence="1">Uncharacterized protein</fullName>
    </submittedName>
</protein>
<evidence type="ECO:0000313" key="1">
    <source>
        <dbReference type="EMBL" id="KAJ8303461.1"/>
    </source>
</evidence>
<dbReference type="Pfam" id="PF12739">
    <property type="entry name" value="TRAPPC-Trs85"/>
    <property type="match status" value="1"/>
</dbReference>
<dbReference type="Proteomes" id="UP001217089">
    <property type="component" value="Unassembled WGS sequence"/>
</dbReference>
<keyword evidence="2" id="KW-1185">Reference proteome</keyword>
<dbReference type="PANTHER" id="PTHR12975:SF6">
    <property type="entry name" value="TRAFFICKING PROTEIN PARTICLE COMPLEX SUBUNIT 8"/>
    <property type="match status" value="1"/>
</dbReference>
<reference evidence="1 2" key="1">
    <citation type="submission" date="2022-12" db="EMBL/GenBank/DDBJ databases">
        <title>Chromosome-level genome of Tegillarca granosa.</title>
        <authorList>
            <person name="Kim J."/>
        </authorList>
    </citation>
    <scope>NUCLEOTIDE SEQUENCE [LARGE SCALE GENOMIC DNA]</scope>
    <source>
        <strain evidence="1">Teg-2019</strain>
        <tissue evidence="1">Adductor muscle</tissue>
    </source>
</reference>